<dbReference type="Pfam" id="PF13863">
    <property type="entry name" value="DUF4200"/>
    <property type="match status" value="1"/>
</dbReference>
<sequence length="382" mass="45297">MADKRRGLRPLETLKKDERESLFKQIHAEVQSYHYESQTIRLLKKEKKQREIEELLSEKMEEYKRKNSELENFSKKLKEDQEKTRDLIDKKKNIIQNYDHKGKQETEKLNKENQMLISRDAEMKKKLEAKAGVLSELQEVEKKIYEYSKYKSVLEKVVERSEDYEEISHLINRCRTLKKSVDNLSHQYRKLEEETETEKESFFKEFSNLSESIGQYQSLVRTLEGQIEELNSEIGQLQSKQEQQRISRIEHKAQRAKIELSIKNIYSKAMQSKPSIKSKQITDEEKKKKVTMNTEANKPLKVNVPDQEMEDPDKLVMMLQKIRERYSDLKRINADFDKESLNSKPVVVQTLTTEDNKIKVQKKPSGNKNIESNRTLNNKEFA</sequence>
<protein>
    <recommendedName>
        <fullName evidence="4">DUF4200 domain-containing protein</fullName>
    </recommendedName>
</protein>
<evidence type="ECO:0000256" key="1">
    <source>
        <dbReference type="ARBA" id="ARBA00023054"/>
    </source>
</evidence>
<keyword evidence="6" id="KW-1185">Reference proteome</keyword>
<accession>A0A1R2CBQ3</accession>
<feature type="compositionally biased region" description="Polar residues" evidence="3">
    <location>
        <begin position="364"/>
        <end position="382"/>
    </location>
</feature>
<gene>
    <name evidence="5" type="ORF">SteCoe_12024</name>
</gene>
<comment type="caution">
    <text evidence="5">The sequence shown here is derived from an EMBL/GenBank/DDBJ whole genome shotgun (WGS) entry which is preliminary data.</text>
</comment>
<evidence type="ECO:0000256" key="3">
    <source>
        <dbReference type="SAM" id="MobiDB-lite"/>
    </source>
</evidence>
<organism evidence="5 6">
    <name type="scientific">Stentor coeruleus</name>
    <dbReference type="NCBI Taxonomy" id="5963"/>
    <lineage>
        <taxon>Eukaryota</taxon>
        <taxon>Sar</taxon>
        <taxon>Alveolata</taxon>
        <taxon>Ciliophora</taxon>
        <taxon>Postciliodesmatophora</taxon>
        <taxon>Heterotrichea</taxon>
        <taxon>Heterotrichida</taxon>
        <taxon>Stentoridae</taxon>
        <taxon>Stentor</taxon>
    </lineage>
</organism>
<name>A0A1R2CBQ3_9CILI</name>
<evidence type="ECO:0000313" key="6">
    <source>
        <dbReference type="Proteomes" id="UP000187209"/>
    </source>
</evidence>
<keyword evidence="1 2" id="KW-0175">Coiled coil</keyword>
<feature type="region of interest" description="Disordered" evidence="3">
    <location>
        <begin position="358"/>
        <end position="382"/>
    </location>
</feature>
<proteinExistence type="predicted"/>
<evidence type="ECO:0000313" key="5">
    <source>
        <dbReference type="EMBL" id="OMJ86444.1"/>
    </source>
</evidence>
<evidence type="ECO:0000256" key="2">
    <source>
        <dbReference type="SAM" id="Coils"/>
    </source>
</evidence>
<dbReference type="PANTHER" id="PTHR21683">
    <property type="entry name" value="COILED-COIL DOMAIN-CONTAINING PROTEIN 42 LIKE-2-LIKE-RELATED"/>
    <property type="match status" value="1"/>
</dbReference>
<dbReference type="PANTHER" id="PTHR21683:SF2">
    <property type="entry name" value="COILED-COIL DOMAIN-CONTAINING PROTEIN 42 LIKE-2-LIKE"/>
    <property type="match status" value="1"/>
</dbReference>
<reference evidence="5 6" key="1">
    <citation type="submission" date="2016-11" db="EMBL/GenBank/DDBJ databases">
        <title>The macronuclear genome of Stentor coeruleus: a giant cell with tiny introns.</title>
        <authorList>
            <person name="Slabodnick M."/>
            <person name="Ruby J.G."/>
            <person name="Reiff S.B."/>
            <person name="Swart E.C."/>
            <person name="Gosai S."/>
            <person name="Prabakaran S."/>
            <person name="Witkowska E."/>
            <person name="Larue G.E."/>
            <person name="Fisher S."/>
            <person name="Freeman R.M."/>
            <person name="Gunawardena J."/>
            <person name="Chu W."/>
            <person name="Stover N.A."/>
            <person name="Gregory B.D."/>
            <person name="Nowacki M."/>
            <person name="Derisi J."/>
            <person name="Roy S.W."/>
            <person name="Marshall W.F."/>
            <person name="Sood P."/>
        </authorList>
    </citation>
    <scope>NUCLEOTIDE SEQUENCE [LARGE SCALE GENOMIC DNA]</scope>
    <source>
        <strain evidence="5">WM001</strain>
    </source>
</reference>
<dbReference type="InterPro" id="IPR025252">
    <property type="entry name" value="DUF4200"/>
</dbReference>
<dbReference type="InterPro" id="IPR051147">
    <property type="entry name" value="CFAP_domain-containing"/>
</dbReference>
<evidence type="ECO:0000259" key="4">
    <source>
        <dbReference type="Pfam" id="PF13863"/>
    </source>
</evidence>
<feature type="coiled-coil region" evidence="2">
    <location>
        <begin position="174"/>
        <end position="259"/>
    </location>
</feature>
<dbReference type="EMBL" id="MPUH01000205">
    <property type="protein sequence ID" value="OMJ86444.1"/>
    <property type="molecule type" value="Genomic_DNA"/>
</dbReference>
<dbReference type="AlphaFoldDB" id="A0A1R2CBQ3"/>
<dbReference type="Gene3D" id="1.20.1170.10">
    <property type="match status" value="1"/>
</dbReference>
<dbReference type="GO" id="GO:0005856">
    <property type="term" value="C:cytoskeleton"/>
    <property type="evidence" value="ECO:0007669"/>
    <property type="project" value="UniProtKB-ARBA"/>
</dbReference>
<dbReference type="Proteomes" id="UP000187209">
    <property type="component" value="Unassembled WGS sequence"/>
</dbReference>
<feature type="coiled-coil region" evidence="2">
    <location>
        <begin position="42"/>
        <end position="90"/>
    </location>
</feature>
<feature type="domain" description="DUF4200" evidence="4">
    <location>
        <begin position="42"/>
        <end position="160"/>
    </location>
</feature>
<dbReference type="OrthoDB" id="10264298at2759"/>